<evidence type="ECO:0000313" key="2">
    <source>
        <dbReference type="EMBL" id="CAF3663090.1"/>
    </source>
</evidence>
<reference evidence="2" key="1">
    <citation type="submission" date="2021-02" db="EMBL/GenBank/DDBJ databases">
        <authorList>
            <person name="Nowell W R."/>
        </authorList>
    </citation>
    <scope>NUCLEOTIDE SEQUENCE</scope>
</reference>
<evidence type="ECO:0000313" key="3">
    <source>
        <dbReference type="EMBL" id="CAF3795235.1"/>
    </source>
</evidence>
<organism evidence="2 4">
    <name type="scientific">Rotaria sordida</name>
    <dbReference type="NCBI Taxonomy" id="392033"/>
    <lineage>
        <taxon>Eukaryota</taxon>
        <taxon>Metazoa</taxon>
        <taxon>Spiralia</taxon>
        <taxon>Gnathifera</taxon>
        <taxon>Rotifera</taxon>
        <taxon>Eurotatoria</taxon>
        <taxon>Bdelloidea</taxon>
        <taxon>Philodinida</taxon>
        <taxon>Philodinidae</taxon>
        <taxon>Rotaria</taxon>
    </lineage>
</organism>
<accession>A0A818SGM0</accession>
<sequence length="128" mass="13780">MVSNTYNSNSTPLSVFPNYHQLVPDSFNSVFLNIISSPTSLTLMDKSGNLLIFNPTPPGFFPSITDTRSMPLITSEEACLPGMYKDQSGINDCILCPTGTKNSGISSIKCILCANESFCSLGSVDEIL</sequence>
<evidence type="ECO:0000313" key="4">
    <source>
        <dbReference type="Proteomes" id="UP000663823"/>
    </source>
</evidence>
<dbReference type="Gene3D" id="2.10.50.10">
    <property type="entry name" value="Tumor Necrosis Factor Receptor, subunit A, domain 2"/>
    <property type="match status" value="1"/>
</dbReference>
<protein>
    <submittedName>
        <fullName evidence="2">Uncharacterized protein</fullName>
    </submittedName>
</protein>
<dbReference type="EMBL" id="CAJNOU010000068">
    <property type="protein sequence ID" value="CAF0845692.1"/>
    <property type="molecule type" value="Genomic_DNA"/>
</dbReference>
<dbReference type="AlphaFoldDB" id="A0A818SGM0"/>
<evidence type="ECO:0000313" key="1">
    <source>
        <dbReference type="EMBL" id="CAF0845692.1"/>
    </source>
</evidence>
<dbReference type="Proteomes" id="UP000663889">
    <property type="component" value="Unassembled WGS sequence"/>
</dbReference>
<dbReference type="Proteomes" id="UP000663823">
    <property type="component" value="Unassembled WGS sequence"/>
</dbReference>
<dbReference type="Proteomes" id="UP000663874">
    <property type="component" value="Unassembled WGS sequence"/>
</dbReference>
<proteinExistence type="predicted"/>
<gene>
    <name evidence="3" type="ORF">FNK824_LOCUS14675</name>
    <name evidence="2" type="ORF">OTI717_LOCUS10059</name>
    <name evidence="1" type="ORF">SEV965_LOCUS2844</name>
</gene>
<name>A0A818SGM0_9BILA</name>
<dbReference type="EMBL" id="CAJOBE010002048">
    <property type="protein sequence ID" value="CAF3795235.1"/>
    <property type="molecule type" value="Genomic_DNA"/>
</dbReference>
<dbReference type="EMBL" id="CAJOAX010000888">
    <property type="protein sequence ID" value="CAF3663090.1"/>
    <property type="molecule type" value="Genomic_DNA"/>
</dbReference>
<comment type="caution">
    <text evidence="2">The sequence shown here is derived from an EMBL/GenBank/DDBJ whole genome shotgun (WGS) entry which is preliminary data.</text>
</comment>